<keyword evidence="1" id="KW-0732">Signal</keyword>
<evidence type="ECO:0000256" key="1">
    <source>
        <dbReference type="SAM" id="SignalP"/>
    </source>
</evidence>
<dbReference type="AlphaFoldDB" id="A0A6J4S612"/>
<feature type="chain" id="PRO_5026962627" evidence="1">
    <location>
        <begin position="25"/>
        <end position="74"/>
    </location>
</feature>
<organism evidence="2">
    <name type="scientific">uncultured Rubrobacteraceae bacterium</name>
    <dbReference type="NCBI Taxonomy" id="349277"/>
    <lineage>
        <taxon>Bacteria</taxon>
        <taxon>Bacillati</taxon>
        <taxon>Actinomycetota</taxon>
        <taxon>Rubrobacteria</taxon>
        <taxon>Rubrobacterales</taxon>
        <taxon>Rubrobacteraceae</taxon>
        <taxon>environmental samples</taxon>
    </lineage>
</organism>
<proteinExistence type="predicted"/>
<dbReference type="EMBL" id="CADCVI010000227">
    <property type="protein sequence ID" value="CAA9490507.1"/>
    <property type="molecule type" value="Genomic_DNA"/>
</dbReference>
<sequence length="74" mass="7553">MRRTAIMGSAGALVFALTAATAKAVPDKGRGKGSGTARVVLCYEGETVTVAAGSAGYPTRGHGPFSDRGYFVRC</sequence>
<name>A0A6J4S612_9ACTN</name>
<evidence type="ECO:0000313" key="2">
    <source>
        <dbReference type="EMBL" id="CAA9490507.1"/>
    </source>
</evidence>
<accession>A0A6J4S612</accession>
<protein>
    <submittedName>
        <fullName evidence="2">Uncharacterized protein</fullName>
    </submittedName>
</protein>
<reference evidence="2" key="1">
    <citation type="submission" date="2020-02" db="EMBL/GenBank/DDBJ databases">
        <authorList>
            <person name="Meier V. D."/>
        </authorList>
    </citation>
    <scope>NUCLEOTIDE SEQUENCE</scope>
    <source>
        <strain evidence="2">AVDCRST_MAG25</strain>
    </source>
</reference>
<feature type="signal peptide" evidence="1">
    <location>
        <begin position="1"/>
        <end position="24"/>
    </location>
</feature>
<gene>
    <name evidence="2" type="ORF">AVDCRST_MAG25-3332</name>
</gene>